<sequence>MKIILFFLLLLFSFYPFRVSSQGTASGCLIPGTKTVYTVQESTLINEVIKLLLGGNPSYRSNSGVSLSPNYCSWTPSPSGAYNCGVCTEYSYNVLGLLTGCVSGKLLQGYVGNYTMVLCDLDDHSWALGLAAGALGLFVIRRKKLL</sequence>
<name>A0A1H9N8L1_9SPHI</name>
<gene>
    <name evidence="1" type="ORF">SAMN04488023_10797</name>
</gene>
<organism evidence="1 2">
    <name type="scientific">Pedobacter rhizosphaerae</name>
    <dbReference type="NCBI Taxonomy" id="390241"/>
    <lineage>
        <taxon>Bacteria</taxon>
        <taxon>Pseudomonadati</taxon>
        <taxon>Bacteroidota</taxon>
        <taxon>Sphingobacteriia</taxon>
        <taxon>Sphingobacteriales</taxon>
        <taxon>Sphingobacteriaceae</taxon>
        <taxon>Pedobacter</taxon>
    </lineage>
</organism>
<dbReference type="EMBL" id="FOGG01000007">
    <property type="protein sequence ID" value="SER32107.1"/>
    <property type="molecule type" value="Genomic_DNA"/>
</dbReference>
<reference evidence="1 2" key="1">
    <citation type="submission" date="2016-10" db="EMBL/GenBank/DDBJ databases">
        <authorList>
            <person name="de Groot N.N."/>
        </authorList>
    </citation>
    <scope>NUCLEOTIDE SEQUENCE [LARGE SCALE GENOMIC DNA]</scope>
    <source>
        <strain evidence="1 2">DSM 18610</strain>
    </source>
</reference>
<evidence type="ECO:0000313" key="2">
    <source>
        <dbReference type="Proteomes" id="UP000199572"/>
    </source>
</evidence>
<dbReference type="AlphaFoldDB" id="A0A1H9N8L1"/>
<proteinExistence type="predicted"/>
<protein>
    <submittedName>
        <fullName evidence="1">Uncharacterized protein</fullName>
    </submittedName>
</protein>
<dbReference type="Proteomes" id="UP000199572">
    <property type="component" value="Unassembled WGS sequence"/>
</dbReference>
<accession>A0A1H9N8L1</accession>
<evidence type="ECO:0000313" key="1">
    <source>
        <dbReference type="EMBL" id="SER32107.1"/>
    </source>
</evidence>
<keyword evidence="2" id="KW-1185">Reference proteome</keyword>